<sequence length="99" mass="11088">MNVKDLERQIKILFVSAGNSCVTYLPTCDVVVHVWRVSFHCVGNGSANCAYVPCLFHGEFSLSRLGTPSMEYRFVGIYILLERGGITTIMHSPFQLVMD</sequence>
<evidence type="ECO:0000313" key="1">
    <source>
        <dbReference type="EMBL" id="KAF5198888.1"/>
    </source>
</evidence>
<dbReference type="Proteomes" id="UP000554482">
    <property type="component" value="Unassembled WGS sequence"/>
</dbReference>
<protein>
    <submittedName>
        <fullName evidence="1">Uncharacterized protein</fullName>
    </submittedName>
</protein>
<dbReference type="AlphaFoldDB" id="A0A7J6WPM7"/>
<gene>
    <name evidence="1" type="ORF">FRX31_011528</name>
</gene>
<name>A0A7J6WPM7_THATH</name>
<evidence type="ECO:0000313" key="2">
    <source>
        <dbReference type="Proteomes" id="UP000554482"/>
    </source>
</evidence>
<keyword evidence="2" id="KW-1185">Reference proteome</keyword>
<organism evidence="1 2">
    <name type="scientific">Thalictrum thalictroides</name>
    <name type="common">Rue-anemone</name>
    <name type="synonym">Anemone thalictroides</name>
    <dbReference type="NCBI Taxonomy" id="46969"/>
    <lineage>
        <taxon>Eukaryota</taxon>
        <taxon>Viridiplantae</taxon>
        <taxon>Streptophyta</taxon>
        <taxon>Embryophyta</taxon>
        <taxon>Tracheophyta</taxon>
        <taxon>Spermatophyta</taxon>
        <taxon>Magnoliopsida</taxon>
        <taxon>Ranunculales</taxon>
        <taxon>Ranunculaceae</taxon>
        <taxon>Thalictroideae</taxon>
        <taxon>Thalictrum</taxon>
    </lineage>
</organism>
<reference evidence="1 2" key="1">
    <citation type="submission" date="2020-06" db="EMBL/GenBank/DDBJ databases">
        <title>Transcriptomic and genomic resources for Thalictrum thalictroides and T. hernandezii: Facilitating candidate gene discovery in an emerging model plant lineage.</title>
        <authorList>
            <person name="Arias T."/>
            <person name="Riano-Pachon D.M."/>
            <person name="Di Stilio V.S."/>
        </authorList>
    </citation>
    <scope>NUCLEOTIDE SEQUENCE [LARGE SCALE GENOMIC DNA]</scope>
    <source>
        <strain evidence="2">cv. WT478/WT964</strain>
        <tissue evidence="1">Leaves</tissue>
    </source>
</reference>
<dbReference type="EMBL" id="JABWDY010012709">
    <property type="protein sequence ID" value="KAF5198888.1"/>
    <property type="molecule type" value="Genomic_DNA"/>
</dbReference>
<proteinExistence type="predicted"/>
<accession>A0A7J6WPM7</accession>
<comment type="caution">
    <text evidence="1">The sequence shown here is derived from an EMBL/GenBank/DDBJ whole genome shotgun (WGS) entry which is preliminary data.</text>
</comment>